<accession>A0A7X5ZZC4</accession>
<feature type="compositionally biased region" description="Basic and acidic residues" evidence="1">
    <location>
        <begin position="31"/>
        <end position="44"/>
    </location>
</feature>
<organism evidence="2 3">
    <name type="scientific">Kribbella shirazensis</name>
    <dbReference type="NCBI Taxonomy" id="1105143"/>
    <lineage>
        <taxon>Bacteria</taxon>
        <taxon>Bacillati</taxon>
        <taxon>Actinomycetota</taxon>
        <taxon>Actinomycetes</taxon>
        <taxon>Propionibacteriales</taxon>
        <taxon>Kribbellaceae</taxon>
        <taxon>Kribbella</taxon>
    </lineage>
</organism>
<feature type="compositionally biased region" description="Polar residues" evidence="1">
    <location>
        <begin position="1"/>
        <end position="12"/>
    </location>
</feature>
<evidence type="ECO:0000256" key="1">
    <source>
        <dbReference type="SAM" id="MobiDB-lite"/>
    </source>
</evidence>
<name>A0A7X5ZZC4_9ACTN</name>
<feature type="compositionally biased region" description="Basic residues" evidence="1">
    <location>
        <begin position="21"/>
        <end position="30"/>
    </location>
</feature>
<proteinExistence type="predicted"/>
<comment type="caution">
    <text evidence="2">The sequence shown here is derived from an EMBL/GenBank/DDBJ whole genome shotgun (WGS) entry which is preliminary data.</text>
</comment>
<sequence length="50" mass="5856">MNPMQPTAQMPTAVTDEPRKISRAARRRVHARELRVRRTQKDARAQLPVY</sequence>
<gene>
    <name evidence="2" type="ORF">BJY22_000666</name>
</gene>
<keyword evidence="3" id="KW-1185">Reference proteome</keyword>
<feature type="region of interest" description="Disordered" evidence="1">
    <location>
        <begin position="1"/>
        <end position="50"/>
    </location>
</feature>
<evidence type="ECO:0000313" key="3">
    <source>
        <dbReference type="Proteomes" id="UP000555407"/>
    </source>
</evidence>
<reference evidence="2 3" key="1">
    <citation type="submission" date="2020-03" db="EMBL/GenBank/DDBJ databases">
        <title>Sequencing the genomes of 1000 actinobacteria strains.</title>
        <authorList>
            <person name="Klenk H.-P."/>
        </authorList>
    </citation>
    <scope>NUCLEOTIDE SEQUENCE [LARGE SCALE GENOMIC DNA]</scope>
    <source>
        <strain evidence="2 3">DSM 45490</strain>
    </source>
</reference>
<dbReference type="AlphaFoldDB" id="A0A7X5ZZC4"/>
<protein>
    <submittedName>
        <fullName evidence="2">Uncharacterized protein</fullName>
    </submittedName>
</protein>
<dbReference type="EMBL" id="JAASRO010000001">
    <property type="protein sequence ID" value="NIK54949.1"/>
    <property type="molecule type" value="Genomic_DNA"/>
</dbReference>
<evidence type="ECO:0000313" key="2">
    <source>
        <dbReference type="EMBL" id="NIK54949.1"/>
    </source>
</evidence>
<dbReference type="RefSeq" id="WP_167203686.1">
    <property type="nucleotide sequence ID" value="NZ_JAASRO010000001.1"/>
</dbReference>
<dbReference type="Proteomes" id="UP000555407">
    <property type="component" value="Unassembled WGS sequence"/>
</dbReference>